<organism evidence="3 4">
    <name type="scientific">Marinitoga piezophila (strain DSM 14283 / JCM 11233 / KA3)</name>
    <dbReference type="NCBI Taxonomy" id="443254"/>
    <lineage>
        <taxon>Bacteria</taxon>
        <taxon>Thermotogati</taxon>
        <taxon>Thermotogota</taxon>
        <taxon>Thermotogae</taxon>
        <taxon>Petrotogales</taxon>
        <taxon>Petrotogaceae</taxon>
        <taxon>Marinitoga</taxon>
    </lineage>
</organism>
<dbReference type="Pfam" id="PF01476">
    <property type="entry name" value="LysM"/>
    <property type="match status" value="2"/>
</dbReference>
<sequence>MKNRIFLIILTLLITTIFSVNTYTYTVKSGDSLELIAYKHNIPLSLIVDYNPELAYKKYIYPGQKIKIPEEPVFIYTVKSGDNLSYIAKSMFTDLNLLIKYNHITNPEKIYVGQKLLIPYNYLGLSYNKKVTVSWPVWGELTSPYGWRIHPIYHEKRFHSGIDIALSEGLPIFSSITGKVVEVKKDKGYGIYVKIKAGKHYYIFAHMSRADVVPGIIVKKGELIGRVGSTGISTGPHVHFEVRTLDEKSVNPMIFLPGMKFAHVEIDKNYMGGE</sequence>
<dbReference type="OrthoDB" id="9814460at2"/>
<accession>H2J4M1</accession>
<protein>
    <submittedName>
        <fullName evidence="3">Metalloendopeptidase-like membrane protein</fullName>
    </submittedName>
</protein>
<dbReference type="Proteomes" id="UP000007161">
    <property type="component" value="Chromosome"/>
</dbReference>
<proteinExistence type="predicted"/>
<dbReference type="CDD" id="cd00118">
    <property type="entry name" value="LysM"/>
    <property type="match status" value="2"/>
</dbReference>
<dbReference type="SMART" id="SM00257">
    <property type="entry name" value="LysM"/>
    <property type="match status" value="2"/>
</dbReference>
<dbReference type="KEGG" id="mpz:Marpi_1573"/>
<dbReference type="SUPFAM" id="SSF54106">
    <property type="entry name" value="LysM domain"/>
    <property type="match status" value="1"/>
</dbReference>
<reference evidence="3 4" key="1">
    <citation type="journal article" date="2012" name="J. Bacteriol.">
        <title>Complete Genome Sequence of the Thermophilic, Piezophilic, Heterotrophic Bacterium Marinitoga piezophila KA3.</title>
        <authorList>
            <person name="Lucas S."/>
            <person name="Han J."/>
            <person name="Lapidus A."/>
            <person name="Cheng J.F."/>
            <person name="Goodwin L.A."/>
            <person name="Pitluck S."/>
            <person name="Peters L."/>
            <person name="Mikhailova N."/>
            <person name="Teshima H."/>
            <person name="Detter J.C."/>
            <person name="Han C."/>
            <person name="Tapia R."/>
            <person name="Land M."/>
            <person name="Hauser L."/>
            <person name="Kyrpides N.C."/>
            <person name="Ivanova N."/>
            <person name="Pagani I."/>
            <person name="Vannier P."/>
            <person name="Oger P."/>
            <person name="Bartlett D.H."/>
            <person name="Noll K.M."/>
            <person name="Woyke T."/>
            <person name="Jebbar M."/>
        </authorList>
    </citation>
    <scope>NUCLEOTIDE SEQUENCE [LARGE SCALE GENOMIC DNA]</scope>
    <source>
        <strain evidence="4">DSM 14283 / JCM 11233 / KA3</strain>
    </source>
</reference>
<reference evidence="4" key="2">
    <citation type="submission" date="2012-01" db="EMBL/GenBank/DDBJ databases">
        <title>Complete sequence of chromosome of Marinitoga piezophila KA3.</title>
        <authorList>
            <person name="Lucas S."/>
            <person name="Han J."/>
            <person name="Lapidus A."/>
            <person name="Cheng J.-F."/>
            <person name="Goodwin L."/>
            <person name="Pitluck S."/>
            <person name="Peters L."/>
            <person name="Mikhailova N."/>
            <person name="Teshima H."/>
            <person name="Detter J.C."/>
            <person name="Han C."/>
            <person name="Tapia R."/>
            <person name="Land M."/>
            <person name="Hauser L."/>
            <person name="Kyrpides N."/>
            <person name="Ivanova N."/>
            <person name="Pagani I."/>
            <person name="Jebbar M."/>
            <person name="Vannier P."/>
            <person name="Oger P."/>
            <person name="Cario A."/>
            <person name="Bartlett D."/>
            <person name="Noll K.M."/>
            <person name="Woyke T."/>
        </authorList>
    </citation>
    <scope>NUCLEOTIDE SEQUENCE [LARGE SCALE GENOMIC DNA]</scope>
    <source>
        <strain evidence="4">DSM 14283 / JCM 11233 / KA3</strain>
    </source>
</reference>
<feature type="domain" description="LysM" evidence="2">
    <location>
        <begin position="74"/>
        <end position="118"/>
    </location>
</feature>
<dbReference type="Gene3D" id="3.10.350.10">
    <property type="entry name" value="LysM domain"/>
    <property type="match status" value="2"/>
</dbReference>
<evidence type="ECO:0000259" key="2">
    <source>
        <dbReference type="PROSITE" id="PS51782"/>
    </source>
</evidence>
<dbReference type="eggNOG" id="COG1388">
    <property type="taxonomic scope" value="Bacteria"/>
</dbReference>
<dbReference type="HOGENOM" id="CLU_029425_7_3_0"/>
<dbReference type="RefSeq" id="WP_014297034.1">
    <property type="nucleotide sequence ID" value="NC_016751.1"/>
</dbReference>
<dbReference type="Gene3D" id="2.70.70.10">
    <property type="entry name" value="Glucose Permease (Domain IIA)"/>
    <property type="match status" value="1"/>
</dbReference>
<evidence type="ECO:0000313" key="4">
    <source>
        <dbReference type="Proteomes" id="UP000007161"/>
    </source>
</evidence>
<dbReference type="AlphaFoldDB" id="H2J4M1"/>
<dbReference type="SUPFAM" id="SSF51261">
    <property type="entry name" value="Duplicated hybrid motif"/>
    <property type="match status" value="1"/>
</dbReference>
<dbReference type="PANTHER" id="PTHR21666">
    <property type="entry name" value="PEPTIDASE-RELATED"/>
    <property type="match status" value="1"/>
</dbReference>
<evidence type="ECO:0000313" key="3">
    <source>
        <dbReference type="EMBL" id="AEX85963.1"/>
    </source>
</evidence>
<dbReference type="InterPro" id="IPR050570">
    <property type="entry name" value="Cell_wall_metabolism_enzyme"/>
</dbReference>
<dbReference type="PANTHER" id="PTHR21666:SF289">
    <property type="entry name" value="L-ALA--D-GLU ENDOPEPTIDASE"/>
    <property type="match status" value="1"/>
</dbReference>
<dbReference type="PROSITE" id="PS51782">
    <property type="entry name" value="LYSM"/>
    <property type="match status" value="2"/>
</dbReference>
<dbReference type="GO" id="GO:0004222">
    <property type="term" value="F:metalloendopeptidase activity"/>
    <property type="evidence" value="ECO:0007669"/>
    <property type="project" value="TreeGrafter"/>
</dbReference>
<dbReference type="InterPro" id="IPR016047">
    <property type="entry name" value="M23ase_b-sheet_dom"/>
</dbReference>
<dbReference type="EMBL" id="CP003257">
    <property type="protein sequence ID" value="AEX85963.1"/>
    <property type="molecule type" value="Genomic_DNA"/>
</dbReference>
<dbReference type="InterPro" id="IPR011055">
    <property type="entry name" value="Dup_hybrid_motif"/>
</dbReference>
<dbReference type="InterPro" id="IPR036779">
    <property type="entry name" value="LysM_dom_sf"/>
</dbReference>
<dbReference type="STRING" id="443254.Marpi_1573"/>
<dbReference type="CDD" id="cd12797">
    <property type="entry name" value="M23_peptidase"/>
    <property type="match status" value="1"/>
</dbReference>
<keyword evidence="1" id="KW-0732">Signal</keyword>
<dbReference type="eggNOG" id="COG0739">
    <property type="taxonomic scope" value="Bacteria"/>
</dbReference>
<gene>
    <name evidence="3" type="ordered locus">Marpi_1573</name>
</gene>
<keyword evidence="4" id="KW-1185">Reference proteome</keyword>
<feature type="domain" description="LysM" evidence="2">
    <location>
        <begin position="23"/>
        <end position="68"/>
    </location>
</feature>
<dbReference type="Pfam" id="PF01551">
    <property type="entry name" value="Peptidase_M23"/>
    <property type="match status" value="1"/>
</dbReference>
<dbReference type="InterPro" id="IPR018392">
    <property type="entry name" value="LysM"/>
</dbReference>
<name>H2J4M1_MARPK</name>
<evidence type="ECO:0000256" key="1">
    <source>
        <dbReference type="ARBA" id="ARBA00022729"/>
    </source>
</evidence>